<comment type="caution">
    <text evidence="1">The sequence shown here is derived from an EMBL/GenBank/DDBJ whole genome shotgun (WGS) entry which is preliminary data.</text>
</comment>
<accession>A0A822YIV6</accession>
<dbReference type="Proteomes" id="UP000607653">
    <property type="component" value="Unassembled WGS sequence"/>
</dbReference>
<proteinExistence type="predicted"/>
<evidence type="ECO:0000313" key="1">
    <source>
        <dbReference type="EMBL" id="DAD29328.1"/>
    </source>
</evidence>
<reference evidence="1 2" key="1">
    <citation type="journal article" date="2020" name="Mol. Biol. Evol.">
        <title>Distinct Expression and Methylation Patterns for Genes with Different Fates following a Single Whole-Genome Duplication in Flowering Plants.</title>
        <authorList>
            <person name="Shi T."/>
            <person name="Rahmani R.S."/>
            <person name="Gugger P.F."/>
            <person name="Wang M."/>
            <person name="Li H."/>
            <person name="Zhang Y."/>
            <person name="Li Z."/>
            <person name="Wang Q."/>
            <person name="Van de Peer Y."/>
            <person name="Marchal K."/>
            <person name="Chen J."/>
        </authorList>
    </citation>
    <scope>NUCLEOTIDE SEQUENCE [LARGE SCALE GENOMIC DNA]</scope>
    <source>
        <tissue evidence="1">Leaf</tissue>
    </source>
</reference>
<dbReference type="AlphaFoldDB" id="A0A822YIV6"/>
<protein>
    <submittedName>
        <fullName evidence="1">Uncharacterized protein</fullName>
    </submittedName>
</protein>
<sequence>MLTGVGCCNLGFYHNKGKESPILSRKLLRLCHRKWEKKREVEETIEKPSRVQICHRKLQQRIEVRNVERVQICRRSASLWRR</sequence>
<gene>
    <name evidence="1" type="ORF">HUJ06_030796</name>
</gene>
<name>A0A822YIV6_NELNU</name>
<organism evidence="1 2">
    <name type="scientific">Nelumbo nucifera</name>
    <name type="common">Sacred lotus</name>
    <dbReference type="NCBI Taxonomy" id="4432"/>
    <lineage>
        <taxon>Eukaryota</taxon>
        <taxon>Viridiplantae</taxon>
        <taxon>Streptophyta</taxon>
        <taxon>Embryophyta</taxon>
        <taxon>Tracheophyta</taxon>
        <taxon>Spermatophyta</taxon>
        <taxon>Magnoliopsida</taxon>
        <taxon>Proteales</taxon>
        <taxon>Nelumbonaceae</taxon>
        <taxon>Nelumbo</taxon>
    </lineage>
</organism>
<dbReference type="EMBL" id="DUZY01000002">
    <property type="protein sequence ID" value="DAD29328.1"/>
    <property type="molecule type" value="Genomic_DNA"/>
</dbReference>
<evidence type="ECO:0000313" key="2">
    <source>
        <dbReference type="Proteomes" id="UP000607653"/>
    </source>
</evidence>
<keyword evidence="2" id="KW-1185">Reference proteome</keyword>